<feature type="transmembrane region" description="Helical" evidence="1">
    <location>
        <begin position="293"/>
        <end position="314"/>
    </location>
</feature>
<dbReference type="Proteomes" id="UP000218231">
    <property type="component" value="Unassembled WGS sequence"/>
</dbReference>
<organism evidence="2 3">
    <name type="scientific">Diploscapter pachys</name>
    <dbReference type="NCBI Taxonomy" id="2018661"/>
    <lineage>
        <taxon>Eukaryota</taxon>
        <taxon>Metazoa</taxon>
        <taxon>Ecdysozoa</taxon>
        <taxon>Nematoda</taxon>
        <taxon>Chromadorea</taxon>
        <taxon>Rhabditida</taxon>
        <taxon>Rhabditina</taxon>
        <taxon>Rhabditomorpha</taxon>
        <taxon>Rhabditoidea</taxon>
        <taxon>Rhabditidae</taxon>
        <taxon>Diploscapter</taxon>
    </lineage>
</organism>
<dbReference type="OrthoDB" id="5773656at2759"/>
<reference evidence="2 3" key="1">
    <citation type="journal article" date="2017" name="Curr. Biol.">
        <title>Genome architecture and evolution of a unichromosomal asexual nematode.</title>
        <authorList>
            <person name="Fradin H."/>
            <person name="Zegar C."/>
            <person name="Gutwein M."/>
            <person name="Lucas J."/>
            <person name="Kovtun M."/>
            <person name="Corcoran D."/>
            <person name="Baugh L.R."/>
            <person name="Kiontke K."/>
            <person name="Gunsalus K."/>
            <person name="Fitch D.H."/>
            <person name="Piano F."/>
        </authorList>
    </citation>
    <scope>NUCLEOTIDE SEQUENCE [LARGE SCALE GENOMIC DNA]</scope>
    <source>
        <strain evidence="2">PF1309</strain>
    </source>
</reference>
<keyword evidence="1" id="KW-0812">Transmembrane</keyword>
<name>A0A2A2L9U0_9BILA</name>
<proteinExistence type="predicted"/>
<accession>A0A2A2L9U0</accession>
<dbReference type="PANTHER" id="PTHR37433">
    <property type="entry name" value="PROTEIN CBG25136-RELATED"/>
    <property type="match status" value="1"/>
</dbReference>
<keyword evidence="3" id="KW-1185">Reference proteome</keyword>
<sequence>MGSCQSSHCYIEKKPTETPGAMKITKGCIRHSPRLHAGCEYDNFADHVLCTCKGRFCNDIVALRRLHYRNVTCRMCTEKEGSDCDDTCTGQWCFEDSTTGASGCGFGPPSLPFFYKGYQLFYYTNKVCIILSRGAGKPRRHCICNTSMCNSPNSYFYSMPDTVERYSIKDPKYLRRAGHNSMRSLAMPSTEILALQTCYNCELNSQDASVTSSCKQNRCLGHFCTYVSQRTYASAQNRAGNLQSISERQGCMNVSDSTQVQLGCFRKWMHNEFEEVVCACKGDLCNRDDLSAFGFKTHSALSLLISLFAFFVLLNF</sequence>
<gene>
    <name evidence="2" type="ORF">WR25_17703</name>
</gene>
<protein>
    <submittedName>
        <fullName evidence="2">Uncharacterized protein</fullName>
    </submittedName>
</protein>
<comment type="caution">
    <text evidence="2">The sequence shown here is derived from an EMBL/GenBank/DDBJ whole genome shotgun (WGS) entry which is preliminary data.</text>
</comment>
<evidence type="ECO:0000313" key="3">
    <source>
        <dbReference type="Proteomes" id="UP000218231"/>
    </source>
</evidence>
<dbReference type="PANTHER" id="PTHR37433:SF6">
    <property type="entry name" value="ACTIVIN_RECP DOMAIN-CONTAINING PROTEIN"/>
    <property type="match status" value="1"/>
</dbReference>
<keyword evidence="1" id="KW-1133">Transmembrane helix</keyword>
<evidence type="ECO:0000256" key="1">
    <source>
        <dbReference type="SAM" id="Phobius"/>
    </source>
</evidence>
<keyword evidence="1" id="KW-0472">Membrane</keyword>
<evidence type="ECO:0000313" key="2">
    <source>
        <dbReference type="EMBL" id="PAV82940.1"/>
    </source>
</evidence>
<dbReference type="EMBL" id="LIAE01007011">
    <property type="protein sequence ID" value="PAV82940.1"/>
    <property type="molecule type" value="Genomic_DNA"/>
</dbReference>
<dbReference type="AlphaFoldDB" id="A0A2A2L9U0"/>